<organism evidence="2 3">
    <name type="scientific">Paenibacillus chondroitinus</name>
    <dbReference type="NCBI Taxonomy" id="59842"/>
    <lineage>
        <taxon>Bacteria</taxon>
        <taxon>Bacillati</taxon>
        <taxon>Bacillota</taxon>
        <taxon>Bacilli</taxon>
        <taxon>Bacillales</taxon>
        <taxon>Paenibacillaceae</taxon>
        <taxon>Paenibacillus</taxon>
    </lineage>
</organism>
<dbReference type="EMBL" id="JAROBY010000026">
    <property type="protein sequence ID" value="MEB4795539.1"/>
    <property type="molecule type" value="Genomic_DNA"/>
</dbReference>
<dbReference type="Gene3D" id="1.20.210.10">
    <property type="entry name" value="Cytochrome c oxidase-like, subunit I domain"/>
    <property type="match status" value="1"/>
</dbReference>
<keyword evidence="1" id="KW-0472">Membrane</keyword>
<name>A0ABU6DCP7_9BACL</name>
<sequence length="136" mass="15000">MGVRFLKMAVVYILLGICIGIYMGATLNFALTSVHAHTNLFGWATLALCGFTYLRFPKAAESPLARWHFWLQGIGLPIMLITLALMAHGYAPDWVTTLKRIGESVAGIGILIFAVNVFTNVKAMDIHNNHTHDVSK</sequence>
<evidence type="ECO:0000313" key="2">
    <source>
        <dbReference type="EMBL" id="MEB4795539.1"/>
    </source>
</evidence>
<feature type="transmembrane region" description="Helical" evidence="1">
    <location>
        <begin position="69"/>
        <end position="89"/>
    </location>
</feature>
<comment type="caution">
    <text evidence="2">The sequence shown here is derived from an EMBL/GenBank/DDBJ whole genome shotgun (WGS) entry which is preliminary data.</text>
</comment>
<dbReference type="Proteomes" id="UP001355653">
    <property type="component" value="Unassembled WGS sequence"/>
</dbReference>
<keyword evidence="1" id="KW-1133">Transmembrane helix</keyword>
<evidence type="ECO:0000256" key="1">
    <source>
        <dbReference type="SAM" id="Phobius"/>
    </source>
</evidence>
<evidence type="ECO:0000313" key="3">
    <source>
        <dbReference type="Proteomes" id="UP001355653"/>
    </source>
</evidence>
<gene>
    <name evidence="2" type="ORF">P5G65_16685</name>
</gene>
<reference evidence="2 3" key="1">
    <citation type="submission" date="2023-03" db="EMBL/GenBank/DDBJ databases">
        <title>Bacillus Genome Sequencing.</title>
        <authorList>
            <person name="Dunlap C."/>
        </authorList>
    </citation>
    <scope>NUCLEOTIDE SEQUENCE [LARGE SCALE GENOMIC DNA]</scope>
    <source>
        <strain evidence="2 3">NRS-1351</strain>
    </source>
</reference>
<accession>A0ABU6DCP7</accession>
<keyword evidence="1" id="KW-0812">Transmembrane</keyword>
<feature type="transmembrane region" description="Helical" evidence="1">
    <location>
        <begin position="12"/>
        <end position="34"/>
    </location>
</feature>
<feature type="transmembrane region" description="Helical" evidence="1">
    <location>
        <begin position="101"/>
        <end position="119"/>
    </location>
</feature>
<evidence type="ECO:0008006" key="4">
    <source>
        <dbReference type="Google" id="ProtNLM"/>
    </source>
</evidence>
<dbReference type="RefSeq" id="WP_127452536.1">
    <property type="nucleotide sequence ID" value="NZ_JAROBY010000026.1"/>
</dbReference>
<dbReference type="SUPFAM" id="SSF81442">
    <property type="entry name" value="Cytochrome c oxidase subunit I-like"/>
    <property type="match status" value="1"/>
</dbReference>
<protein>
    <recommendedName>
        <fullName evidence="4">Cytochrome-c oxidase</fullName>
    </recommendedName>
</protein>
<feature type="transmembrane region" description="Helical" evidence="1">
    <location>
        <begin position="40"/>
        <end position="57"/>
    </location>
</feature>
<proteinExistence type="predicted"/>
<dbReference type="InterPro" id="IPR036927">
    <property type="entry name" value="Cyt_c_oxase-like_su1_sf"/>
</dbReference>
<keyword evidence="3" id="KW-1185">Reference proteome</keyword>